<keyword evidence="2" id="KW-1185">Reference proteome</keyword>
<reference evidence="1 2" key="1">
    <citation type="journal article" date="2023" name="Plants (Basel)">
        <title>Bridging the Gap: Combining Genomics and Transcriptomics Approaches to Understand Stylosanthes scabra, an Orphan Legume from the Brazilian Caatinga.</title>
        <authorList>
            <person name="Ferreira-Neto J.R.C."/>
            <person name="da Silva M.D."/>
            <person name="Binneck E."/>
            <person name="de Melo N.F."/>
            <person name="da Silva R.H."/>
            <person name="de Melo A.L.T.M."/>
            <person name="Pandolfi V."/>
            <person name="Bustamante F.O."/>
            <person name="Brasileiro-Vidal A.C."/>
            <person name="Benko-Iseppon A.M."/>
        </authorList>
    </citation>
    <scope>NUCLEOTIDE SEQUENCE [LARGE SCALE GENOMIC DNA]</scope>
    <source>
        <tissue evidence="1">Leaves</tissue>
    </source>
</reference>
<organism evidence="1 2">
    <name type="scientific">Stylosanthes scabra</name>
    <dbReference type="NCBI Taxonomy" id="79078"/>
    <lineage>
        <taxon>Eukaryota</taxon>
        <taxon>Viridiplantae</taxon>
        <taxon>Streptophyta</taxon>
        <taxon>Embryophyta</taxon>
        <taxon>Tracheophyta</taxon>
        <taxon>Spermatophyta</taxon>
        <taxon>Magnoliopsida</taxon>
        <taxon>eudicotyledons</taxon>
        <taxon>Gunneridae</taxon>
        <taxon>Pentapetalae</taxon>
        <taxon>rosids</taxon>
        <taxon>fabids</taxon>
        <taxon>Fabales</taxon>
        <taxon>Fabaceae</taxon>
        <taxon>Papilionoideae</taxon>
        <taxon>50 kb inversion clade</taxon>
        <taxon>dalbergioids sensu lato</taxon>
        <taxon>Dalbergieae</taxon>
        <taxon>Pterocarpus clade</taxon>
        <taxon>Stylosanthes</taxon>
    </lineage>
</organism>
<evidence type="ECO:0000313" key="1">
    <source>
        <dbReference type="EMBL" id="MED6166043.1"/>
    </source>
</evidence>
<protein>
    <submittedName>
        <fullName evidence="1">Uncharacterized protein</fullName>
    </submittedName>
</protein>
<dbReference type="Proteomes" id="UP001341840">
    <property type="component" value="Unassembled WGS sequence"/>
</dbReference>
<dbReference type="EMBL" id="JASCZI010124658">
    <property type="protein sequence ID" value="MED6166043.1"/>
    <property type="molecule type" value="Genomic_DNA"/>
</dbReference>
<gene>
    <name evidence="1" type="ORF">PIB30_105308</name>
</gene>
<evidence type="ECO:0000313" key="2">
    <source>
        <dbReference type="Proteomes" id="UP001341840"/>
    </source>
</evidence>
<name>A0ABU6V1C1_9FABA</name>
<comment type="caution">
    <text evidence="1">The sequence shown here is derived from an EMBL/GenBank/DDBJ whole genome shotgun (WGS) entry which is preliminary data.</text>
</comment>
<accession>A0ABU6V1C1</accession>
<proteinExistence type="predicted"/>
<sequence length="104" mass="11646">MKKQNWEAKQGKDSTHMCGRARICVLHQVKPTPKQLCHARAWQPSPSSARISVENHAYAWWISKLTQDPHICVTLTSSSLNHPRIGVEDPRICVEGILAASNHA</sequence>